<feature type="domain" description="Histidine kinase/HSP90-like ATPase" evidence="11">
    <location>
        <begin position="369"/>
        <end position="456"/>
    </location>
</feature>
<evidence type="ECO:0000313" key="14">
    <source>
        <dbReference type="Proteomes" id="UP001316384"/>
    </source>
</evidence>
<dbReference type="PANTHER" id="PTHR24421">
    <property type="entry name" value="NITRATE/NITRITE SENSOR PROTEIN NARX-RELATED"/>
    <property type="match status" value="1"/>
</dbReference>
<dbReference type="InterPro" id="IPR050482">
    <property type="entry name" value="Sensor_HK_TwoCompSys"/>
</dbReference>
<proteinExistence type="predicted"/>
<dbReference type="CDD" id="cd16917">
    <property type="entry name" value="HATPase_UhpB-NarQ-NarX-like"/>
    <property type="match status" value="1"/>
</dbReference>
<dbReference type="PANTHER" id="PTHR24421:SF10">
    <property type="entry name" value="NITRATE_NITRITE SENSOR PROTEIN NARQ"/>
    <property type="match status" value="1"/>
</dbReference>
<evidence type="ECO:0000256" key="6">
    <source>
        <dbReference type="ARBA" id="ARBA00022777"/>
    </source>
</evidence>
<keyword evidence="4" id="KW-0808">Transferase</keyword>
<dbReference type="Pfam" id="PF02518">
    <property type="entry name" value="HATPase_c"/>
    <property type="match status" value="1"/>
</dbReference>
<dbReference type="InterPro" id="IPR011712">
    <property type="entry name" value="Sig_transdc_His_kin_sub3_dim/P"/>
</dbReference>
<keyword evidence="10" id="KW-1133">Transmembrane helix</keyword>
<dbReference type="InterPro" id="IPR003594">
    <property type="entry name" value="HATPase_dom"/>
</dbReference>
<evidence type="ECO:0000256" key="5">
    <source>
        <dbReference type="ARBA" id="ARBA00022741"/>
    </source>
</evidence>
<dbReference type="Proteomes" id="UP001316384">
    <property type="component" value="Chromosome"/>
</dbReference>
<evidence type="ECO:0000256" key="2">
    <source>
        <dbReference type="ARBA" id="ARBA00012438"/>
    </source>
</evidence>
<evidence type="ECO:0000256" key="7">
    <source>
        <dbReference type="ARBA" id="ARBA00022840"/>
    </source>
</evidence>
<dbReference type="EC" id="2.7.13.3" evidence="2"/>
<comment type="catalytic activity">
    <reaction evidence="1">
        <text>ATP + protein L-histidine = ADP + protein N-phospho-L-histidine.</text>
        <dbReference type="EC" id="2.7.13.3"/>
    </reaction>
</comment>
<reference evidence="13 14" key="1">
    <citation type="submission" date="2022-07" db="EMBL/GenBank/DDBJ databases">
        <title>Novel species in genus cellulomonas.</title>
        <authorList>
            <person name="Ye L."/>
        </authorList>
    </citation>
    <scope>NUCLEOTIDE SEQUENCE [LARGE SCALE GENOMIC DNA]</scope>
    <source>
        <strain evidence="14">zg-B89</strain>
    </source>
</reference>
<evidence type="ECO:0000256" key="3">
    <source>
        <dbReference type="ARBA" id="ARBA00022553"/>
    </source>
</evidence>
<evidence type="ECO:0000259" key="12">
    <source>
        <dbReference type="Pfam" id="PF07730"/>
    </source>
</evidence>
<accession>A0ABY5KP83</accession>
<evidence type="ECO:0000256" key="8">
    <source>
        <dbReference type="ARBA" id="ARBA00023012"/>
    </source>
</evidence>
<dbReference type="RefSeq" id="WP_227576306.1">
    <property type="nucleotide sequence ID" value="NZ_CP101987.1"/>
</dbReference>
<feature type="transmembrane region" description="Helical" evidence="10">
    <location>
        <begin position="112"/>
        <end position="141"/>
    </location>
</feature>
<name>A0ABY5KP83_9CELL</name>
<dbReference type="GO" id="GO:0016301">
    <property type="term" value="F:kinase activity"/>
    <property type="evidence" value="ECO:0007669"/>
    <property type="project" value="UniProtKB-KW"/>
</dbReference>
<dbReference type="Pfam" id="PF07730">
    <property type="entry name" value="HisKA_3"/>
    <property type="match status" value="1"/>
</dbReference>
<sequence length="493" mass="50940">MIRRGAVLRAPRTDDEPPLTEEQVRGASPVARLVTARPWVMDVTVAFVVALVGLVGAAFIEQTAYGALVLGIYRPDSGIVSLATGTWLVGVAVGAALLVVRRRAPVTVTALLVVAAAVSLQVAGVLGILGACLACALYSVAASRGTTTTWVVFGVVLTTVTVALWRWEDLGLFEIISWSGVYASSGEEWLEYRGAPRFSAGSRTGSVLLLAVMLLLGVAVGSAARSRRLHAAELVERYRALARQRDDGIALARAAERAHIAREMHDVVAHSVSVMVALADGADAAFERAPDRSRDALRQLAGTGRAALADMQRVLGALGPTGSDGADRPGEPTDVDLPTVVGRFAAAGLPITATGLDTALPQDTSVRLAVLRILGEALTNVLRHAPGATAVEVTLQRTPTTVRLDVADTGGARPGTGGGTGRGLVGMRERAALLGGHVEAGPRPEGGWRVRAVLPWEGVPASDGHGPDADGAGAGADRDTAGRDVADQGGGRR</sequence>
<feature type="compositionally biased region" description="Basic and acidic residues" evidence="9">
    <location>
        <begin position="476"/>
        <end position="486"/>
    </location>
</feature>
<keyword evidence="3" id="KW-0597">Phosphoprotein</keyword>
<keyword evidence="7" id="KW-0067">ATP-binding</keyword>
<feature type="transmembrane region" description="Helical" evidence="10">
    <location>
        <begin position="39"/>
        <end position="59"/>
    </location>
</feature>
<feature type="transmembrane region" description="Helical" evidence="10">
    <location>
        <begin position="147"/>
        <end position="167"/>
    </location>
</feature>
<dbReference type="EMBL" id="CP101987">
    <property type="protein sequence ID" value="UUI70971.1"/>
    <property type="molecule type" value="Genomic_DNA"/>
</dbReference>
<evidence type="ECO:0000256" key="4">
    <source>
        <dbReference type="ARBA" id="ARBA00022679"/>
    </source>
</evidence>
<keyword evidence="10" id="KW-0812">Transmembrane</keyword>
<feature type="transmembrane region" description="Helical" evidence="10">
    <location>
        <begin position="207"/>
        <end position="224"/>
    </location>
</feature>
<keyword evidence="6 13" id="KW-0418">Kinase</keyword>
<evidence type="ECO:0000256" key="9">
    <source>
        <dbReference type="SAM" id="MobiDB-lite"/>
    </source>
</evidence>
<keyword evidence="8" id="KW-0902">Two-component regulatory system</keyword>
<feature type="region of interest" description="Disordered" evidence="9">
    <location>
        <begin position="457"/>
        <end position="493"/>
    </location>
</feature>
<feature type="transmembrane region" description="Helical" evidence="10">
    <location>
        <begin position="79"/>
        <end position="100"/>
    </location>
</feature>
<dbReference type="Gene3D" id="1.20.5.1930">
    <property type="match status" value="1"/>
</dbReference>
<keyword evidence="5" id="KW-0547">Nucleotide-binding</keyword>
<keyword evidence="10" id="KW-0472">Membrane</keyword>
<dbReference type="SUPFAM" id="SSF55874">
    <property type="entry name" value="ATPase domain of HSP90 chaperone/DNA topoisomerase II/histidine kinase"/>
    <property type="match status" value="1"/>
</dbReference>
<organism evidence="13 14">
    <name type="scientific">Cellulomonas xiejunii</name>
    <dbReference type="NCBI Taxonomy" id="2968083"/>
    <lineage>
        <taxon>Bacteria</taxon>
        <taxon>Bacillati</taxon>
        <taxon>Actinomycetota</taxon>
        <taxon>Actinomycetes</taxon>
        <taxon>Micrococcales</taxon>
        <taxon>Cellulomonadaceae</taxon>
        <taxon>Cellulomonas</taxon>
    </lineage>
</organism>
<protein>
    <recommendedName>
        <fullName evidence="2">histidine kinase</fullName>
        <ecNumber evidence="2">2.7.13.3</ecNumber>
    </recommendedName>
</protein>
<gene>
    <name evidence="13" type="ORF">NP048_14390</name>
</gene>
<dbReference type="Gene3D" id="3.30.565.10">
    <property type="entry name" value="Histidine kinase-like ATPase, C-terminal domain"/>
    <property type="match status" value="1"/>
</dbReference>
<feature type="domain" description="Signal transduction histidine kinase subgroup 3 dimerisation and phosphoacceptor" evidence="12">
    <location>
        <begin position="256"/>
        <end position="321"/>
    </location>
</feature>
<evidence type="ECO:0000256" key="10">
    <source>
        <dbReference type="SAM" id="Phobius"/>
    </source>
</evidence>
<evidence type="ECO:0000256" key="1">
    <source>
        <dbReference type="ARBA" id="ARBA00000085"/>
    </source>
</evidence>
<keyword evidence="14" id="KW-1185">Reference proteome</keyword>
<dbReference type="InterPro" id="IPR036890">
    <property type="entry name" value="HATPase_C_sf"/>
</dbReference>
<evidence type="ECO:0000313" key="13">
    <source>
        <dbReference type="EMBL" id="UUI70971.1"/>
    </source>
</evidence>
<evidence type="ECO:0000259" key="11">
    <source>
        <dbReference type="Pfam" id="PF02518"/>
    </source>
</evidence>